<name>A0A7J5U143_9BACT</name>
<accession>A0A7J5U143</accession>
<dbReference type="GO" id="GO:0006506">
    <property type="term" value="P:GPI anchor biosynthetic process"/>
    <property type="evidence" value="ECO:0007669"/>
    <property type="project" value="TreeGrafter"/>
</dbReference>
<dbReference type="Gene3D" id="3.60.10.10">
    <property type="entry name" value="Endonuclease/exonuclease/phosphatase"/>
    <property type="match status" value="1"/>
</dbReference>
<dbReference type="EMBL" id="WELI01000003">
    <property type="protein sequence ID" value="KAB7731488.1"/>
    <property type="molecule type" value="Genomic_DNA"/>
</dbReference>
<dbReference type="InterPro" id="IPR005135">
    <property type="entry name" value="Endo/exonuclease/phosphatase"/>
</dbReference>
<dbReference type="GO" id="GO:0003824">
    <property type="term" value="F:catalytic activity"/>
    <property type="evidence" value="ECO:0007669"/>
    <property type="project" value="InterPro"/>
</dbReference>
<dbReference type="AlphaFoldDB" id="A0A7J5U143"/>
<evidence type="ECO:0000259" key="1">
    <source>
        <dbReference type="Pfam" id="PF03372"/>
    </source>
</evidence>
<keyword evidence="3" id="KW-1185">Reference proteome</keyword>
<protein>
    <recommendedName>
        <fullName evidence="1">Endonuclease/exonuclease/phosphatase domain-containing protein</fullName>
    </recommendedName>
</protein>
<dbReference type="PANTHER" id="PTHR14859">
    <property type="entry name" value="CALCOFLUOR WHITE HYPERSENSITIVE PROTEIN PRECURSOR"/>
    <property type="match status" value="1"/>
</dbReference>
<evidence type="ECO:0000313" key="2">
    <source>
        <dbReference type="EMBL" id="KAB7731488.1"/>
    </source>
</evidence>
<organism evidence="2 3">
    <name type="scientific">Rudanella paleaurantiibacter</name>
    <dbReference type="NCBI Taxonomy" id="2614655"/>
    <lineage>
        <taxon>Bacteria</taxon>
        <taxon>Pseudomonadati</taxon>
        <taxon>Bacteroidota</taxon>
        <taxon>Cytophagia</taxon>
        <taxon>Cytophagales</taxon>
        <taxon>Cytophagaceae</taxon>
        <taxon>Rudanella</taxon>
    </lineage>
</organism>
<gene>
    <name evidence="2" type="ORF">F5984_08935</name>
</gene>
<dbReference type="InterPro" id="IPR051916">
    <property type="entry name" value="GPI-anchor_lipid_remodeler"/>
</dbReference>
<reference evidence="2 3" key="1">
    <citation type="submission" date="2019-10" db="EMBL/GenBank/DDBJ databases">
        <title>Rudanella paleaurantiibacter sp. nov., isolated from sludge.</title>
        <authorList>
            <person name="Xu S.Q."/>
        </authorList>
    </citation>
    <scope>NUCLEOTIDE SEQUENCE [LARGE SCALE GENOMIC DNA]</scope>
    <source>
        <strain evidence="2 3">HX-22-17</strain>
    </source>
</reference>
<dbReference type="Proteomes" id="UP000488299">
    <property type="component" value="Unassembled WGS sequence"/>
</dbReference>
<dbReference type="GO" id="GO:0016020">
    <property type="term" value="C:membrane"/>
    <property type="evidence" value="ECO:0007669"/>
    <property type="project" value="GOC"/>
</dbReference>
<dbReference type="PANTHER" id="PTHR14859:SF1">
    <property type="entry name" value="PGAP2-INTERACTING PROTEIN"/>
    <property type="match status" value="1"/>
</dbReference>
<sequence length="227" mass="25054">MSYNIRHGLNTQNKSNLVRVGQLIREQRADIIGIQEIDSVTARSQGRNQVQALAKATGLNAVFGRAVTEAQGGHGLAILSRHPIIASQTLPLPSPETGANRVLLCAYVELPGGKTVRFCTAKLDPHSIQNRLAQAAAITALLKDSIQPVVWVGDLHGHTDDPVIRQMARYWRYAGVNNDGVTFPDLVSRFDYIMTRPNGEFGQIAYRIVEENVTSDHYPVMATFRLR</sequence>
<evidence type="ECO:0000313" key="3">
    <source>
        <dbReference type="Proteomes" id="UP000488299"/>
    </source>
</evidence>
<feature type="domain" description="Endonuclease/exonuclease/phosphatase" evidence="1">
    <location>
        <begin position="1"/>
        <end position="217"/>
    </location>
</feature>
<dbReference type="SUPFAM" id="SSF56219">
    <property type="entry name" value="DNase I-like"/>
    <property type="match status" value="1"/>
</dbReference>
<dbReference type="Pfam" id="PF03372">
    <property type="entry name" value="Exo_endo_phos"/>
    <property type="match status" value="1"/>
</dbReference>
<proteinExistence type="predicted"/>
<dbReference type="InterPro" id="IPR036691">
    <property type="entry name" value="Endo/exonu/phosph_ase_sf"/>
</dbReference>
<comment type="caution">
    <text evidence="2">The sequence shown here is derived from an EMBL/GenBank/DDBJ whole genome shotgun (WGS) entry which is preliminary data.</text>
</comment>